<dbReference type="Proteomes" id="UP001623592">
    <property type="component" value="Unassembled WGS sequence"/>
</dbReference>
<gene>
    <name evidence="2" type="ORF">ACJDT4_10840</name>
</gene>
<dbReference type="Pfam" id="PF06912">
    <property type="entry name" value="DUF1275"/>
    <property type="match status" value="1"/>
</dbReference>
<evidence type="ECO:0000313" key="3">
    <source>
        <dbReference type="Proteomes" id="UP001623592"/>
    </source>
</evidence>
<evidence type="ECO:0000256" key="1">
    <source>
        <dbReference type="SAM" id="Phobius"/>
    </source>
</evidence>
<dbReference type="PANTHER" id="PTHR37314:SF4">
    <property type="entry name" value="UPF0700 TRANSMEMBRANE PROTEIN YOAK"/>
    <property type="match status" value="1"/>
</dbReference>
<keyword evidence="1" id="KW-1133">Transmembrane helix</keyword>
<feature type="transmembrane region" description="Helical" evidence="1">
    <location>
        <begin position="176"/>
        <end position="199"/>
    </location>
</feature>
<protein>
    <submittedName>
        <fullName evidence="2">YoaK family protein</fullName>
    </submittedName>
</protein>
<feature type="transmembrane region" description="Helical" evidence="1">
    <location>
        <begin position="92"/>
        <end position="113"/>
    </location>
</feature>
<keyword evidence="1" id="KW-0812">Transmembrane</keyword>
<keyword evidence="1" id="KW-0472">Membrane</keyword>
<evidence type="ECO:0000313" key="2">
    <source>
        <dbReference type="EMBL" id="MFL0250918.1"/>
    </source>
</evidence>
<sequence length="242" mass="27353">MKDKKGCTEITEKLWFAMLLAATGGFMDMYSYTVHGNVFATGQTGNFVLVAVHLAKQDYTGVFRCIIPILSFWIGIFIAWHMFYSYFKEKQLLWKRSIIVAEIITVFIAGFIPLSCPDIIANTLVSFAASLQFCAFRKLGTSENYASIFCTGNMRSCAENYYKGIARKDSQCLKKAMRYSTILISFFMGAIISALEAGFLHQKAIWSVDVIFLSALIASFVLNIRMKRNSFEDEEALEERAV</sequence>
<comment type="caution">
    <text evidence="2">The sequence shown here is derived from an EMBL/GenBank/DDBJ whole genome shotgun (WGS) entry which is preliminary data.</text>
</comment>
<proteinExistence type="predicted"/>
<feature type="transmembrane region" description="Helical" evidence="1">
    <location>
        <begin position="61"/>
        <end position="80"/>
    </location>
</feature>
<feature type="transmembrane region" description="Helical" evidence="1">
    <location>
        <begin position="205"/>
        <end position="224"/>
    </location>
</feature>
<accession>A0ABW8TER1</accession>
<dbReference type="EMBL" id="JBJIAA010000008">
    <property type="protein sequence ID" value="MFL0250918.1"/>
    <property type="molecule type" value="Genomic_DNA"/>
</dbReference>
<reference evidence="2 3" key="1">
    <citation type="submission" date="2024-11" db="EMBL/GenBank/DDBJ databases">
        <authorList>
            <person name="Heng Y.C."/>
            <person name="Lim A.C.H."/>
            <person name="Lee J.K.Y."/>
            <person name="Kittelmann S."/>
        </authorList>
    </citation>
    <scope>NUCLEOTIDE SEQUENCE [LARGE SCALE GENOMIC DNA]</scope>
    <source>
        <strain evidence="2 3">WILCCON 0114</strain>
    </source>
</reference>
<dbReference type="RefSeq" id="WP_406787579.1">
    <property type="nucleotide sequence ID" value="NZ_JBJIAA010000008.1"/>
</dbReference>
<dbReference type="PANTHER" id="PTHR37314">
    <property type="entry name" value="SLR0142 PROTEIN"/>
    <property type="match status" value="1"/>
</dbReference>
<dbReference type="InterPro" id="IPR010699">
    <property type="entry name" value="DUF1275"/>
</dbReference>
<organism evidence="2 3">
    <name type="scientific">Clostridium neuense</name>
    <dbReference type="NCBI Taxonomy" id="1728934"/>
    <lineage>
        <taxon>Bacteria</taxon>
        <taxon>Bacillati</taxon>
        <taxon>Bacillota</taxon>
        <taxon>Clostridia</taxon>
        <taxon>Eubacteriales</taxon>
        <taxon>Clostridiaceae</taxon>
        <taxon>Clostridium</taxon>
    </lineage>
</organism>
<keyword evidence="3" id="KW-1185">Reference proteome</keyword>
<name>A0ABW8TER1_9CLOT</name>